<evidence type="ECO:0000256" key="7">
    <source>
        <dbReference type="ARBA" id="ARBA00023132"/>
    </source>
</evidence>
<dbReference type="InterPro" id="IPR038506">
    <property type="entry name" value="GLE1-like_sf"/>
</dbReference>
<keyword evidence="5" id="KW-0653">Protein transport</keyword>
<dbReference type="Pfam" id="PF07817">
    <property type="entry name" value="GLE1"/>
    <property type="match status" value="1"/>
</dbReference>
<dbReference type="GO" id="GO:0000822">
    <property type="term" value="F:inositol hexakisphosphate binding"/>
    <property type="evidence" value="ECO:0007669"/>
    <property type="project" value="TreeGrafter"/>
</dbReference>
<feature type="region of interest" description="Disordered" evidence="11">
    <location>
        <begin position="127"/>
        <end position="175"/>
    </location>
</feature>
<dbReference type="GO" id="GO:0016973">
    <property type="term" value="P:poly(A)+ mRNA export from nucleus"/>
    <property type="evidence" value="ECO:0007669"/>
    <property type="project" value="InterPro"/>
</dbReference>
<dbReference type="STRING" id="45354.A0A1L0BXZ3"/>
<reference evidence="12 13" key="1">
    <citation type="submission" date="2016-10" db="EMBL/GenBank/DDBJ databases">
        <authorList>
            <person name="de Groot N.N."/>
        </authorList>
    </citation>
    <scope>NUCLEOTIDE SEQUENCE [LARGE SCALE GENOMIC DNA]</scope>
    <source>
        <strain evidence="12 13">CBS 141442</strain>
    </source>
</reference>
<comment type="similarity">
    <text evidence="2">Belongs to the GLE1 family.</text>
</comment>
<name>A0A1L0BXZ3_9ASCO</name>
<sequence>MKFGLDFNSDVLPRSPVANLDPSSAFFDVYKSRPATPRTEQALAIELLNNTLSRMNRLLILRAQDSSAERRRRIELLFQKGRSQNDYIGQLVEQKSALDRKLKKREVQQIIEHQEKLRREEEARRKALQEEKERKEREELERKKKQEEEAKRKEEEAAKQRAEEEKKAAEEKKLKEEKEKAEALLKLKEKLRKAKEEAARKAAGGFTVPEEVEKEVLKFRQDILDIKKNIVEEMNKNRELKKNAGVVKRKLNIKFGQLSSSMTQLNTITREVVELVNYTKQNELVYQWILNFIAKAIVAQAETEVIVQPTAALPLARLALHLLQNLDGLYYYLCARFAKKCALILGYTCAIDTEEGRTRMGWRRTDEKWEAEVKYEERMGGIAAVWAVMARLGADQKSFPFFSMASEWKFMARMLNTSKDLITNVHYVVFCNWWEAAAEYLVKNYGKQAIKGLQLAVGDWVSYGKLKSYPAATRLSILGEDYATQGNFNLLKEMDN</sequence>
<proteinExistence type="inferred from homology"/>
<accession>A0A1L0BXZ3</accession>
<dbReference type="GO" id="GO:0005737">
    <property type="term" value="C:cytoplasm"/>
    <property type="evidence" value="ECO:0007669"/>
    <property type="project" value="TreeGrafter"/>
</dbReference>
<dbReference type="EMBL" id="LT635760">
    <property type="protein sequence ID" value="SGZ55258.1"/>
    <property type="molecule type" value="Genomic_DNA"/>
</dbReference>
<keyword evidence="8" id="KW-0539">Nucleus</keyword>
<evidence type="ECO:0000256" key="4">
    <source>
        <dbReference type="ARBA" id="ARBA00022816"/>
    </source>
</evidence>
<keyword evidence="6" id="KW-0811">Translocation</keyword>
<dbReference type="AlphaFoldDB" id="A0A1L0BXZ3"/>
<protein>
    <recommendedName>
        <fullName evidence="9">mRNA export factor GLE1</fullName>
    </recommendedName>
    <alternativeName>
        <fullName evidence="10">Nucleoporin GLE1</fullName>
    </alternativeName>
</protein>
<evidence type="ECO:0000256" key="5">
    <source>
        <dbReference type="ARBA" id="ARBA00022927"/>
    </source>
</evidence>
<evidence type="ECO:0000256" key="3">
    <source>
        <dbReference type="ARBA" id="ARBA00022448"/>
    </source>
</evidence>
<evidence type="ECO:0000256" key="10">
    <source>
        <dbReference type="ARBA" id="ARBA00029983"/>
    </source>
</evidence>
<dbReference type="Proteomes" id="UP000182334">
    <property type="component" value="Chromosome V"/>
</dbReference>
<dbReference type="PANTHER" id="PTHR12960:SF0">
    <property type="entry name" value="MRNA EXPORT FACTOR GLE1"/>
    <property type="match status" value="1"/>
</dbReference>
<evidence type="ECO:0000313" key="13">
    <source>
        <dbReference type="Proteomes" id="UP000182334"/>
    </source>
</evidence>
<dbReference type="GO" id="GO:0044614">
    <property type="term" value="C:nuclear pore cytoplasmic filaments"/>
    <property type="evidence" value="ECO:0007669"/>
    <property type="project" value="TreeGrafter"/>
</dbReference>
<keyword evidence="13" id="KW-1185">Reference proteome</keyword>
<dbReference type="GO" id="GO:0031369">
    <property type="term" value="F:translation initiation factor binding"/>
    <property type="evidence" value="ECO:0007669"/>
    <property type="project" value="TreeGrafter"/>
</dbReference>
<organism evidence="12 13">
    <name type="scientific">Sungouiella intermedia</name>
    <dbReference type="NCBI Taxonomy" id="45354"/>
    <lineage>
        <taxon>Eukaryota</taxon>
        <taxon>Fungi</taxon>
        <taxon>Dikarya</taxon>
        <taxon>Ascomycota</taxon>
        <taxon>Saccharomycotina</taxon>
        <taxon>Pichiomycetes</taxon>
        <taxon>Metschnikowiaceae</taxon>
        <taxon>Sungouiella</taxon>
    </lineage>
</organism>
<dbReference type="OrthoDB" id="420884at2759"/>
<evidence type="ECO:0000313" key="12">
    <source>
        <dbReference type="EMBL" id="SGZ55258.1"/>
    </source>
</evidence>
<gene>
    <name evidence="12" type="ORF">SAMEA4029010_CIC11G00000003215</name>
</gene>
<dbReference type="GO" id="GO:0005543">
    <property type="term" value="F:phospholipid binding"/>
    <property type="evidence" value="ECO:0007669"/>
    <property type="project" value="TreeGrafter"/>
</dbReference>
<dbReference type="PANTHER" id="PTHR12960">
    <property type="entry name" value="GLE-1-RELATED"/>
    <property type="match status" value="1"/>
</dbReference>
<evidence type="ECO:0000256" key="2">
    <source>
        <dbReference type="ARBA" id="ARBA00011056"/>
    </source>
</evidence>
<dbReference type="GO" id="GO:0015031">
    <property type="term" value="P:protein transport"/>
    <property type="evidence" value="ECO:0007669"/>
    <property type="project" value="UniProtKB-KW"/>
</dbReference>
<dbReference type="InterPro" id="IPR012476">
    <property type="entry name" value="GLE1"/>
</dbReference>
<evidence type="ECO:0000256" key="11">
    <source>
        <dbReference type="SAM" id="MobiDB-lite"/>
    </source>
</evidence>
<comment type="subcellular location">
    <subcellularLocation>
        <location evidence="1">Nucleus</location>
        <location evidence="1">Nuclear pore complex</location>
    </subcellularLocation>
</comment>
<keyword evidence="4" id="KW-0509">mRNA transport</keyword>
<evidence type="ECO:0000256" key="9">
    <source>
        <dbReference type="ARBA" id="ARBA00026227"/>
    </source>
</evidence>
<dbReference type="Gene3D" id="1.25.40.510">
    <property type="entry name" value="GLE1-like"/>
    <property type="match status" value="1"/>
</dbReference>
<keyword evidence="3" id="KW-0813">Transport</keyword>
<evidence type="ECO:0000256" key="8">
    <source>
        <dbReference type="ARBA" id="ARBA00023242"/>
    </source>
</evidence>
<keyword evidence="7" id="KW-0906">Nuclear pore complex</keyword>
<evidence type="ECO:0000256" key="1">
    <source>
        <dbReference type="ARBA" id="ARBA00004567"/>
    </source>
</evidence>
<evidence type="ECO:0000256" key="6">
    <source>
        <dbReference type="ARBA" id="ARBA00023010"/>
    </source>
</evidence>